<dbReference type="InterPro" id="IPR050261">
    <property type="entry name" value="FrsA_esterase"/>
</dbReference>
<dbReference type="AlphaFoldDB" id="A0A1B1C6U9"/>
<evidence type="ECO:0000313" key="4">
    <source>
        <dbReference type="EMBL" id="ANP85464.1"/>
    </source>
</evidence>
<feature type="signal peptide" evidence="2">
    <location>
        <begin position="1"/>
        <end position="18"/>
    </location>
</feature>
<gene>
    <name evidence="4" type="ORF">BA011_06790</name>
</gene>
<sequence length="328" mass="35455">MARFIGAALTLCIVTLFAAHGHTGEVRPKFPPDETLTVPSLTLTDEQFLLGNTANGVAVTLTGKLRFPSWNGHLPAVILLHGSSGAADSTPAVRWGEFLNRMGIATLRLDSFGGRGIDQVETDQSRLSSFAQFYDTYRAVDVLAAHPRIDPSRIAVMGFSRGGTAALYTSMRRFQALHGSAKARIAAHLSFYPACNFHFIDELDIADAPVREFHGAADDTTLAVPCLDYITRLNAAGKDAVMTEYPGAHHGFDNPDARFVSVAQSAQSSRNCQRREEDGKIINVETGKPFTFNDACVELGSTVGYDKAATEAAQATVKKFLTGVFRLN</sequence>
<feature type="chain" id="PRO_5008520609" description="Dienelactone hydrolase domain-containing protein" evidence="2">
    <location>
        <begin position="19"/>
        <end position="328"/>
    </location>
</feature>
<accession>A0A1B1C6U9</accession>
<dbReference type="OrthoDB" id="9764953at2"/>
<name>A0A1B1C6U9_RHILE</name>
<dbReference type="GO" id="GO:0052689">
    <property type="term" value="F:carboxylic ester hydrolase activity"/>
    <property type="evidence" value="ECO:0007669"/>
    <property type="project" value="UniProtKB-ARBA"/>
</dbReference>
<reference evidence="4 5" key="1">
    <citation type="submission" date="2016-06" db="EMBL/GenBank/DDBJ databases">
        <title>Microsymbionts genomes from the relict species Vavilovia formosa.</title>
        <authorList>
            <person name="Chirak E."/>
            <person name="Kimeklis A."/>
            <person name="Andronov E."/>
        </authorList>
    </citation>
    <scope>NUCLEOTIDE SEQUENCE [LARGE SCALE GENOMIC DNA]</scope>
    <source>
        <strain evidence="4 5">Vaf10</strain>
    </source>
</reference>
<dbReference type="EMBL" id="CP016286">
    <property type="protein sequence ID" value="ANP85464.1"/>
    <property type="molecule type" value="Genomic_DNA"/>
</dbReference>
<evidence type="ECO:0000256" key="1">
    <source>
        <dbReference type="ARBA" id="ARBA00022801"/>
    </source>
</evidence>
<dbReference type="InterPro" id="IPR002925">
    <property type="entry name" value="Dienelactn_hydro"/>
</dbReference>
<dbReference type="PANTHER" id="PTHR22946:SF9">
    <property type="entry name" value="POLYKETIDE TRANSFERASE AF380"/>
    <property type="match status" value="1"/>
</dbReference>
<feature type="domain" description="Dienelactone hydrolase" evidence="3">
    <location>
        <begin position="137"/>
        <end position="268"/>
    </location>
</feature>
<evidence type="ECO:0000313" key="5">
    <source>
        <dbReference type="Proteomes" id="UP000092691"/>
    </source>
</evidence>
<dbReference type="Pfam" id="PF01738">
    <property type="entry name" value="DLH"/>
    <property type="match status" value="1"/>
</dbReference>
<evidence type="ECO:0000256" key="2">
    <source>
        <dbReference type="SAM" id="SignalP"/>
    </source>
</evidence>
<dbReference type="InterPro" id="IPR029058">
    <property type="entry name" value="AB_hydrolase_fold"/>
</dbReference>
<dbReference type="PANTHER" id="PTHR22946">
    <property type="entry name" value="DIENELACTONE HYDROLASE DOMAIN-CONTAINING PROTEIN-RELATED"/>
    <property type="match status" value="1"/>
</dbReference>
<keyword evidence="1" id="KW-0378">Hydrolase</keyword>
<dbReference type="SUPFAM" id="SSF53474">
    <property type="entry name" value="alpha/beta-Hydrolases"/>
    <property type="match status" value="1"/>
</dbReference>
<evidence type="ECO:0000259" key="3">
    <source>
        <dbReference type="Pfam" id="PF01738"/>
    </source>
</evidence>
<dbReference type="Proteomes" id="UP000092691">
    <property type="component" value="Chromosome"/>
</dbReference>
<organism evidence="4 5">
    <name type="scientific">Rhizobium leguminosarum</name>
    <dbReference type="NCBI Taxonomy" id="384"/>
    <lineage>
        <taxon>Bacteria</taxon>
        <taxon>Pseudomonadati</taxon>
        <taxon>Pseudomonadota</taxon>
        <taxon>Alphaproteobacteria</taxon>
        <taxon>Hyphomicrobiales</taxon>
        <taxon>Rhizobiaceae</taxon>
        <taxon>Rhizobium/Agrobacterium group</taxon>
        <taxon>Rhizobium</taxon>
    </lineage>
</organism>
<dbReference type="RefSeq" id="WP_065279865.1">
    <property type="nucleotide sequence ID" value="NZ_CP016286.1"/>
</dbReference>
<protein>
    <recommendedName>
        <fullName evidence="3">Dienelactone hydrolase domain-containing protein</fullName>
    </recommendedName>
</protein>
<dbReference type="Gene3D" id="3.40.50.1820">
    <property type="entry name" value="alpha/beta hydrolase"/>
    <property type="match status" value="1"/>
</dbReference>
<keyword evidence="2" id="KW-0732">Signal</keyword>
<proteinExistence type="predicted"/>